<dbReference type="PROSITE" id="PS51257">
    <property type="entry name" value="PROKAR_LIPOPROTEIN"/>
    <property type="match status" value="1"/>
</dbReference>
<feature type="signal peptide" evidence="2">
    <location>
        <begin position="1"/>
        <end position="26"/>
    </location>
</feature>
<protein>
    <submittedName>
        <fullName evidence="3">VCBS domain-containing protein</fullName>
    </submittedName>
</protein>
<evidence type="ECO:0000256" key="1">
    <source>
        <dbReference type="SAM" id="MobiDB-lite"/>
    </source>
</evidence>
<feature type="compositionally biased region" description="Low complexity" evidence="1">
    <location>
        <begin position="27"/>
        <end position="62"/>
    </location>
</feature>
<dbReference type="EMBL" id="CP092418">
    <property type="protein sequence ID" value="USD22886.1"/>
    <property type="molecule type" value="Genomic_DNA"/>
</dbReference>
<dbReference type="InterPro" id="IPR010221">
    <property type="entry name" value="VCBS_dom"/>
</dbReference>
<evidence type="ECO:0000313" key="3">
    <source>
        <dbReference type="EMBL" id="USD22886.1"/>
    </source>
</evidence>
<sequence length="528" mass="57021">MPGPLKTFSALTLTVILAACSGGSGGSNNSDNNQPNNETNGGSNTGTDADNNNDNDGGNTDTGDYRFNPSTPLSTLVVGTSEYAQGTLRLEDTDSTSPTFQSGTYAGMYGDFKLYDSGNWEYQLNNNASDLNSGASVEDTIVFSLSNGDQLNVTFAIQTIEATQNSIVFILVNFSDAAVTDDVSISQLADMTFNATDSLDNTYKENSLGQLKFQRHLSSNNSLAQYCYGEDNKEESSIDCFIYSIPDNQNGGILSVQNAQSRATSSQDGQYSDGGYTWRDNASRWVETNFVDANNRPVDLNAWRHRVFIFPTAAYNAGLVGTGVAAVNGRWSIVTADSDQLIMGHELGHNIGLGHAGNDNNNDGDTSDRGESEYGAAAAFMGNSWQSRLFGSAHRDFMGWYNSFPGYSKSVSKSMGNASEVQIQAIELTAGELNKTIPQIIKVESNGSSNRENHYFVEYHISHPILNPRSQQDKAVTVHYLKDDTANQVATLEEPGSSFTDSAAGVTIEFKSRSDEMNTATISVSYTN</sequence>
<organism evidence="3 4">
    <name type="scientific">Microbulbifer variabilis</name>
    <dbReference type="NCBI Taxonomy" id="266805"/>
    <lineage>
        <taxon>Bacteria</taxon>
        <taxon>Pseudomonadati</taxon>
        <taxon>Pseudomonadota</taxon>
        <taxon>Gammaproteobacteria</taxon>
        <taxon>Cellvibrionales</taxon>
        <taxon>Microbulbiferaceae</taxon>
        <taxon>Microbulbifer</taxon>
    </lineage>
</organism>
<feature type="region of interest" description="Disordered" evidence="1">
    <location>
        <begin position="25"/>
        <end position="72"/>
    </location>
</feature>
<evidence type="ECO:0000256" key="2">
    <source>
        <dbReference type="SAM" id="SignalP"/>
    </source>
</evidence>
<dbReference type="SUPFAM" id="SSF55486">
    <property type="entry name" value="Metalloproteases ('zincins'), catalytic domain"/>
    <property type="match status" value="1"/>
</dbReference>
<dbReference type="RefSeq" id="WP_252085239.1">
    <property type="nucleotide sequence ID" value="NZ_CP092418.1"/>
</dbReference>
<accession>A0ABY4VF11</accession>
<proteinExistence type="predicted"/>
<dbReference type="Proteomes" id="UP001055658">
    <property type="component" value="Chromosome"/>
</dbReference>
<name>A0ABY4VF11_9GAMM</name>
<feature type="chain" id="PRO_5045464863" evidence="2">
    <location>
        <begin position="27"/>
        <end position="528"/>
    </location>
</feature>
<reference evidence="3" key="1">
    <citation type="submission" date="2022-02" db="EMBL/GenBank/DDBJ databases">
        <title>Coral-associated bacteria.</title>
        <authorList>
            <person name="Tang K."/>
            <person name="Wang X."/>
        </authorList>
    </citation>
    <scope>NUCLEOTIDE SEQUENCE</scope>
    <source>
        <strain evidence="3">SCSIO 43006</strain>
    </source>
</reference>
<dbReference type="NCBIfam" id="TIGR01965">
    <property type="entry name" value="VCBS_repeat"/>
    <property type="match status" value="1"/>
</dbReference>
<keyword evidence="4" id="KW-1185">Reference proteome</keyword>
<keyword evidence="2" id="KW-0732">Signal</keyword>
<gene>
    <name evidence="3" type="ORF">MJO52_07025</name>
</gene>
<evidence type="ECO:0000313" key="4">
    <source>
        <dbReference type="Proteomes" id="UP001055658"/>
    </source>
</evidence>